<dbReference type="PANTHER" id="PTHR11711">
    <property type="entry name" value="ADP RIBOSYLATION FACTOR-RELATED"/>
    <property type="match status" value="1"/>
</dbReference>
<evidence type="ECO:0000313" key="4">
    <source>
        <dbReference type="Proteomes" id="UP000001646"/>
    </source>
</evidence>
<evidence type="ECO:0000256" key="1">
    <source>
        <dbReference type="ARBA" id="ARBA00022741"/>
    </source>
</evidence>
<dbReference type="InterPro" id="IPR024156">
    <property type="entry name" value="Small_GTPase_ARF"/>
</dbReference>
<keyword evidence="4" id="KW-1185">Reference proteome</keyword>
<dbReference type="Ensembl" id="ENSACAT00000051075.1">
    <property type="protein sequence ID" value="ENSACAP00000035805.1"/>
    <property type="gene ID" value="ENSACAG00000036916.1"/>
</dbReference>
<organism evidence="3 4">
    <name type="scientific">Anolis carolinensis</name>
    <name type="common">Green anole</name>
    <name type="synonym">American chameleon</name>
    <dbReference type="NCBI Taxonomy" id="28377"/>
    <lineage>
        <taxon>Eukaryota</taxon>
        <taxon>Metazoa</taxon>
        <taxon>Chordata</taxon>
        <taxon>Craniata</taxon>
        <taxon>Vertebrata</taxon>
        <taxon>Euteleostomi</taxon>
        <taxon>Lepidosauria</taxon>
        <taxon>Squamata</taxon>
        <taxon>Bifurcata</taxon>
        <taxon>Unidentata</taxon>
        <taxon>Episquamata</taxon>
        <taxon>Toxicofera</taxon>
        <taxon>Iguania</taxon>
        <taxon>Dactyloidae</taxon>
        <taxon>Anolis</taxon>
    </lineage>
</organism>
<dbReference type="Proteomes" id="UP000001646">
    <property type="component" value="Chromosome 1"/>
</dbReference>
<proteinExistence type="predicted"/>
<reference evidence="3" key="3">
    <citation type="submission" date="2025-09" db="UniProtKB">
        <authorList>
            <consortium name="Ensembl"/>
        </authorList>
    </citation>
    <scope>IDENTIFICATION</scope>
</reference>
<accession>A0A803TKR5</accession>
<reference evidence="3" key="2">
    <citation type="submission" date="2025-08" db="UniProtKB">
        <authorList>
            <consortium name="Ensembl"/>
        </authorList>
    </citation>
    <scope>IDENTIFICATION</scope>
</reference>
<protein>
    <submittedName>
        <fullName evidence="3">Uncharacterized protein</fullName>
    </submittedName>
</protein>
<sequence>PLLIDFTSILLFANKQGLPNAVNASEITEKLGLHSLHHRNWHIQATFATSGDSLYEGLDWLSNQLRNQK</sequence>
<dbReference type="GeneTree" id="ENSGT00940000163657"/>
<keyword evidence="1" id="KW-0547">Nucleotide-binding</keyword>
<dbReference type="GO" id="GO:0003924">
    <property type="term" value="F:GTPase activity"/>
    <property type="evidence" value="ECO:0007669"/>
    <property type="project" value="InterPro"/>
</dbReference>
<keyword evidence="2" id="KW-0342">GTP-binding</keyword>
<dbReference type="Pfam" id="PF00025">
    <property type="entry name" value="Arf"/>
    <property type="match status" value="1"/>
</dbReference>
<dbReference type="SUPFAM" id="SSF52540">
    <property type="entry name" value="P-loop containing nucleoside triphosphate hydrolases"/>
    <property type="match status" value="1"/>
</dbReference>
<dbReference type="InterPro" id="IPR027417">
    <property type="entry name" value="P-loop_NTPase"/>
</dbReference>
<dbReference type="GO" id="GO:0005525">
    <property type="term" value="F:GTP binding"/>
    <property type="evidence" value="ECO:0007669"/>
    <property type="project" value="UniProtKB-KW"/>
</dbReference>
<dbReference type="InParanoid" id="A0A803TKR5"/>
<dbReference type="Gene3D" id="3.40.50.300">
    <property type="entry name" value="P-loop containing nucleotide triphosphate hydrolases"/>
    <property type="match status" value="1"/>
</dbReference>
<name>A0A803TKR5_ANOCA</name>
<evidence type="ECO:0000313" key="3">
    <source>
        <dbReference type="Ensembl" id="ENSACAP00000035805.1"/>
    </source>
</evidence>
<reference evidence="3 4" key="1">
    <citation type="submission" date="2009-12" db="EMBL/GenBank/DDBJ databases">
        <title>The Genome Sequence of Anolis carolinensis (Green Anole Lizard).</title>
        <authorList>
            <consortium name="The Genome Sequencing Platform"/>
            <person name="Di Palma F."/>
            <person name="Alfoldi J."/>
            <person name="Heiman D."/>
            <person name="Young S."/>
            <person name="Grabherr M."/>
            <person name="Johnson J."/>
            <person name="Lander E.S."/>
            <person name="Lindblad-Toh K."/>
        </authorList>
    </citation>
    <scope>NUCLEOTIDE SEQUENCE [LARGE SCALE GENOMIC DNA]</scope>
    <source>
        <strain evidence="3 4">JBL SC #1</strain>
    </source>
</reference>
<dbReference type="AlphaFoldDB" id="A0A803TKR5"/>
<dbReference type="InterPro" id="IPR006689">
    <property type="entry name" value="Small_GTPase_ARF/SAR"/>
</dbReference>
<evidence type="ECO:0000256" key="2">
    <source>
        <dbReference type="ARBA" id="ARBA00023134"/>
    </source>
</evidence>